<dbReference type="EMBL" id="AODE01000053">
    <property type="protein sequence ID" value="EUJ24345.1"/>
    <property type="molecule type" value="Genomic_DNA"/>
</dbReference>
<dbReference type="STRING" id="1265820.PCORN_18686"/>
<comment type="caution">
    <text evidence="1">The sequence shown here is derived from an EMBL/GenBank/DDBJ whole genome shotgun (WGS) entry which is preliminary data.</text>
</comment>
<evidence type="ECO:0000313" key="1">
    <source>
        <dbReference type="EMBL" id="EUJ24345.1"/>
    </source>
</evidence>
<proteinExistence type="predicted"/>
<dbReference type="Proteomes" id="UP000019254">
    <property type="component" value="Unassembled WGS sequence"/>
</dbReference>
<protein>
    <submittedName>
        <fullName evidence="1">Uncharacterized protein</fullName>
    </submittedName>
</protein>
<keyword evidence="2" id="KW-1185">Reference proteome</keyword>
<dbReference type="AlphaFoldDB" id="W7BHT8"/>
<sequence length="77" mass="9529">MWRFEKSEVMAKIMSLQEGYLYHYYCMLERYRAYEGRIILNDETDEQRLLLVLRNIGERFGDYIMSEDRLVIPPFFY</sequence>
<name>W7BHT8_9LIST</name>
<gene>
    <name evidence="1" type="ORF">PCORN_18686</name>
</gene>
<evidence type="ECO:0000313" key="2">
    <source>
        <dbReference type="Proteomes" id="UP000019254"/>
    </source>
</evidence>
<reference evidence="1 2" key="1">
    <citation type="journal article" date="2014" name="Int. J. Syst. Evol. Microbiol.">
        <title>Listeria floridensis sp. nov., Listeria aquatica sp. nov., Listeria cornellensis sp. nov., Listeria riparia sp. nov. and Listeria grandensis sp. nov., from agricultural and natural environments.</title>
        <authorList>
            <person name="den Bakker H.C."/>
            <person name="Warchocki S."/>
            <person name="Wright E.M."/>
            <person name="Allred A.F."/>
            <person name="Ahlstrom C."/>
            <person name="Manuel C.S."/>
            <person name="Stasiewicz M.J."/>
            <person name="Burrell A."/>
            <person name="Roof S."/>
            <person name="Strawn L."/>
            <person name="Fortes E.D."/>
            <person name="Nightingale K.K."/>
            <person name="Kephart D."/>
            <person name="Wiedmann M."/>
        </authorList>
    </citation>
    <scope>NUCLEOTIDE SEQUENCE [LARGE SCALE GENOMIC DNA]</scope>
    <source>
        <strain evidence="2">FSL F6-969</strain>
    </source>
</reference>
<accession>W7BHT8</accession>
<organism evidence="1 2">
    <name type="scientific">Listeria cornellensis FSL F6-0969</name>
    <dbReference type="NCBI Taxonomy" id="1265820"/>
    <lineage>
        <taxon>Bacteria</taxon>
        <taxon>Bacillati</taxon>
        <taxon>Bacillota</taxon>
        <taxon>Bacilli</taxon>
        <taxon>Bacillales</taxon>
        <taxon>Listeriaceae</taxon>
        <taxon>Listeria</taxon>
    </lineage>
</organism>